<dbReference type="AlphaFoldDB" id="A0A7G9Z8X8"/>
<feature type="transmembrane region" description="Helical" evidence="8">
    <location>
        <begin position="86"/>
        <end position="110"/>
    </location>
</feature>
<evidence type="ECO:0000256" key="8">
    <source>
        <dbReference type="RuleBase" id="RU363032"/>
    </source>
</evidence>
<sequence>MKQKSDSRFIFFVAQFKQNRAALAGAIIVLLLVFVVIFAPQISPHDPVKASLDERLTAPCMEYPFGTDQLGRCIFSRVLYGSRVSLSVGLIVVGIAATIGVVLGIISGYCGGVPDEIIMRLVDAMLAFPSLFLALAIAGILGAGFFNVILAITVVEWTRYARVMRGSILSVKENYYVEAAKSLGASDLYIVTHHIVPNAITPIIVVATLGIATVILAAASLGFLGFGVQPPTPEWGMMLNDGRLFMRRAPWLMIFPGLAIMITILAFNLLGDGLRDAWDPRLREKRIE</sequence>
<gene>
    <name evidence="10" type="ORF">JBENMAEK_00031</name>
</gene>
<dbReference type="NCBIfam" id="NF045474">
    <property type="entry name" value="Opp2C"/>
    <property type="match status" value="1"/>
</dbReference>
<comment type="subcellular location">
    <subcellularLocation>
        <location evidence="1 8">Cell membrane</location>
        <topology evidence="1 8">Multi-pass membrane protein</topology>
    </subcellularLocation>
</comment>
<dbReference type="SUPFAM" id="SSF161098">
    <property type="entry name" value="MetI-like"/>
    <property type="match status" value="1"/>
</dbReference>
<accession>A0A7G9Z8X8</accession>
<dbReference type="PROSITE" id="PS50928">
    <property type="entry name" value="ABC_TM1"/>
    <property type="match status" value="1"/>
</dbReference>
<evidence type="ECO:0000256" key="6">
    <source>
        <dbReference type="ARBA" id="ARBA00023136"/>
    </source>
</evidence>
<dbReference type="EMBL" id="MT631665">
    <property type="protein sequence ID" value="QNO56712.1"/>
    <property type="molecule type" value="Genomic_DNA"/>
</dbReference>
<keyword evidence="3" id="KW-1003">Cell membrane</keyword>
<dbReference type="GO" id="GO:0005886">
    <property type="term" value="C:plasma membrane"/>
    <property type="evidence" value="ECO:0007669"/>
    <property type="project" value="UniProtKB-SubCell"/>
</dbReference>
<organism evidence="10">
    <name type="scientific">Candidatus Methanophaga sp. ANME-1 ERB7</name>
    <dbReference type="NCBI Taxonomy" id="2759913"/>
    <lineage>
        <taxon>Archaea</taxon>
        <taxon>Methanobacteriati</taxon>
        <taxon>Methanobacteriota</taxon>
        <taxon>Stenosarchaea group</taxon>
        <taxon>Methanomicrobia</taxon>
        <taxon>Candidatus Methanophagales</taxon>
        <taxon>Candidatus Methanophagaceae</taxon>
        <taxon>Candidatus Methanophaga</taxon>
    </lineage>
</organism>
<evidence type="ECO:0000313" key="10">
    <source>
        <dbReference type="EMBL" id="QNO56712.1"/>
    </source>
</evidence>
<evidence type="ECO:0000256" key="5">
    <source>
        <dbReference type="ARBA" id="ARBA00022989"/>
    </source>
</evidence>
<reference evidence="10" key="1">
    <citation type="submission" date="2020-06" db="EMBL/GenBank/DDBJ databases">
        <title>Unique genomic features of the anaerobic methanotrophic archaea.</title>
        <authorList>
            <person name="Chadwick G.L."/>
            <person name="Skennerton C.T."/>
            <person name="Laso-Perez R."/>
            <person name="Leu A.O."/>
            <person name="Speth D.R."/>
            <person name="Yu H."/>
            <person name="Morgan-Lang C."/>
            <person name="Hatzenpichler R."/>
            <person name="Goudeau D."/>
            <person name="Malmstrom R."/>
            <person name="Brazelton W.J."/>
            <person name="Woyke T."/>
            <person name="Hallam S.J."/>
            <person name="Tyson G.W."/>
            <person name="Wegener G."/>
            <person name="Boetius A."/>
            <person name="Orphan V."/>
        </authorList>
    </citation>
    <scope>NUCLEOTIDE SEQUENCE</scope>
</reference>
<name>A0A7G9Z8X8_9EURY</name>
<keyword evidence="4 8" id="KW-0812">Transmembrane</keyword>
<dbReference type="InterPro" id="IPR035906">
    <property type="entry name" value="MetI-like_sf"/>
</dbReference>
<keyword evidence="6 8" id="KW-0472">Membrane</keyword>
<evidence type="ECO:0000256" key="1">
    <source>
        <dbReference type="ARBA" id="ARBA00004651"/>
    </source>
</evidence>
<dbReference type="CDD" id="cd06261">
    <property type="entry name" value="TM_PBP2"/>
    <property type="match status" value="1"/>
</dbReference>
<feature type="domain" description="ABC transmembrane type-1" evidence="9">
    <location>
        <begin position="82"/>
        <end position="271"/>
    </location>
</feature>
<dbReference type="Pfam" id="PF12911">
    <property type="entry name" value="OppC_N"/>
    <property type="match status" value="1"/>
</dbReference>
<keyword evidence="5 8" id="KW-1133">Transmembrane helix</keyword>
<keyword evidence="2 8" id="KW-0813">Transport</keyword>
<dbReference type="PANTHER" id="PTHR43386">
    <property type="entry name" value="OLIGOPEPTIDE TRANSPORT SYSTEM PERMEASE PROTEIN APPC"/>
    <property type="match status" value="1"/>
</dbReference>
<feature type="transmembrane region" description="Helical" evidence="8">
    <location>
        <begin position="131"/>
        <end position="155"/>
    </location>
</feature>
<dbReference type="PANTHER" id="PTHR43386:SF1">
    <property type="entry name" value="D,D-DIPEPTIDE TRANSPORT SYSTEM PERMEASE PROTEIN DDPC-RELATED"/>
    <property type="match status" value="1"/>
</dbReference>
<dbReference type="Pfam" id="PF00528">
    <property type="entry name" value="BPD_transp_1"/>
    <property type="match status" value="1"/>
</dbReference>
<protein>
    <recommendedName>
        <fullName evidence="9">ABC transmembrane type-1 domain-containing protein</fullName>
    </recommendedName>
</protein>
<comment type="similarity">
    <text evidence="7">Belongs to the binding-protein-dependent transport system permease family. OppBC subfamily.</text>
</comment>
<evidence type="ECO:0000256" key="2">
    <source>
        <dbReference type="ARBA" id="ARBA00022448"/>
    </source>
</evidence>
<dbReference type="InterPro" id="IPR053385">
    <property type="entry name" value="ABC_transport_permease"/>
</dbReference>
<dbReference type="Gene3D" id="1.10.3720.10">
    <property type="entry name" value="MetI-like"/>
    <property type="match status" value="1"/>
</dbReference>
<evidence type="ECO:0000256" key="4">
    <source>
        <dbReference type="ARBA" id="ARBA00022692"/>
    </source>
</evidence>
<feature type="transmembrane region" description="Helical" evidence="8">
    <location>
        <begin position="21"/>
        <end position="42"/>
    </location>
</feature>
<evidence type="ECO:0000256" key="7">
    <source>
        <dbReference type="ARBA" id="ARBA00024202"/>
    </source>
</evidence>
<dbReference type="InterPro" id="IPR000515">
    <property type="entry name" value="MetI-like"/>
</dbReference>
<feature type="transmembrane region" description="Helical" evidence="8">
    <location>
        <begin position="203"/>
        <end position="228"/>
    </location>
</feature>
<dbReference type="InterPro" id="IPR050366">
    <property type="entry name" value="BP-dependent_transpt_permease"/>
</dbReference>
<evidence type="ECO:0000256" key="3">
    <source>
        <dbReference type="ARBA" id="ARBA00022475"/>
    </source>
</evidence>
<proteinExistence type="inferred from homology"/>
<feature type="transmembrane region" description="Helical" evidence="8">
    <location>
        <begin position="249"/>
        <end position="270"/>
    </location>
</feature>
<dbReference type="InterPro" id="IPR025966">
    <property type="entry name" value="OppC_N"/>
</dbReference>
<dbReference type="GO" id="GO:0055085">
    <property type="term" value="P:transmembrane transport"/>
    <property type="evidence" value="ECO:0007669"/>
    <property type="project" value="InterPro"/>
</dbReference>
<evidence type="ECO:0000259" key="9">
    <source>
        <dbReference type="PROSITE" id="PS50928"/>
    </source>
</evidence>